<keyword evidence="2" id="KW-1003">Cell membrane</keyword>
<dbReference type="CDD" id="cd03301">
    <property type="entry name" value="ABC_MalK_N"/>
    <property type="match status" value="1"/>
</dbReference>
<dbReference type="InterPro" id="IPR003439">
    <property type="entry name" value="ABC_transporter-like_ATP-bd"/>
</dbReference>
<dbReference type="InterPro" id="IPR015855">
    <property type="entry name" value="ABC_transpr_MalK-like"/>
</dbReference>
<dbReference type="FunFam" id="3.40.50.300:FF:000042">
    <property type="entry name" value="Maltose/maltodextrin ABC transporter, ATP-binding protein"/>
    <property type="match status" value="1"/>
</dbReference>
<protein>
    <submittedName>
        <fullName evidence="8">Trehalose import ATP-binding protein SugC</fullName>
        <ecNumber evidence="8">3.6.3.-</ecNumber>
    </submittedName>
</protein>
<evidence type="ECO:0000256" key="3">
    <source>
        <dbReference type="ARBA" id="ARBA00022741"/>
    </source>
</evidence>
<keyword evidence="1" id="KW-0813">Transport</keyword>
<dbReference type="Pfam" id="PF00005">
    <property type="entry name" value="ABC_tran"/>
    <property type="match status" value="1"/>
</dbReference>
<dbReference type="PANTHER" id="PTHR43875:SF15">
    <property type="entry name" value="TREHALOSE IMPORT ATP-BINDING PROTEIN SUGC"/>
    <property type="match status" value="1"/>
</dbReference>
<evidence type="ECO:0000259" key="7">
    <source>
        <dbReference type="PROSITE" id="PS50893"/>
    </source>
</evidence>
<dbReference type="Proteomes" id="UP000236642">
    <property type="component" value="Unassembled WGS sequence"/>
</dbReference>
<dbReference type="Gene3D" id="3.40.50.300">
    <property type="entry name" value="P-loop containing nucleotide triphosphate hydrolases"/>
    <property type="match status" value="1"/>
</dbReference>
<dbReference type="EC" id="3.6.3.-" evidence="8"/>
<gene>
    <name evidence="8" type="primary">sugC</name>
    <name evidence="8" type="ORF">HRbin22_00428</name>
</gene>
<dbReference type="InterPro" id="IPR012340">
    <property type="entry name" value="NA-bd_OB-fold"/>
</dbReference>
<dbReference type="InterPro" id="IPR047641">
    <property type="entry name" value="ABC_transpr_MalK/UgpC-like"/>
</dbReference>
<dbReference type="GO" id="GO:0005524">
    <property type="term" value="F:ATP binding"/>
    <property type="evidence" value="ECO:0007669"/>
    <property type="project" value="UniProtKB-KW"/>
</dbReference>
<keyword evidence="6" id="KW-0472">Membrane</keyword>
<keyword evidence="8" id="KW-0378">Hydrolase</keyword>
<sequence length="363" mass="40688">MRVSIERLTKRFGKVVAVQDLSLEIMDGEFVALLGPSGCGKTTVLLTVAGIYRPTHGWIRFDGKVVNDLPPRERNIGMVFQSYALYPHMTVYENIAFPLTLRRMPRAEIHRRVVAAAQLLQIEELLDRRPGQLSGGQQQRVALCRALAKEPDLLLLDEPLSNLDARLRLLARAEIKRLQKELGITTIFVTHDQVEAMTMADRIAVLNQGVLQQFDTPEALYTRPANLFVAEFIGSPPMNFLEGSLTVHGSALRLTGPEWHVTLPEGLKSWAEAVRDRDRLILGVRPEHVRLAPSEEGELRAEVYVIEPLGRDVLVNLRIGSLRLRALVPPPFPWKVGDIVGLHFDPAHLYLFDPHTGVLIGRS</sequence>
<dbReference type="EMBL" id="BEHY01000005">
    <property type="protein sequence ID" value="GBD08195.1"/>
    <property type="molecule type" value="Genomic_DNA"/>
</dbReference>
<evidence type="ECO:0000313" key="9">
    <source>
        <dbReference type="Proteomes" id="UP000236642"/>
    </source>
</evidence>
<dbReference type="PANTHER" id="PTHR43875">
    <property type="entry name" value="MALTODEXTRIN IMPORT ATP-BINDING PROTEIN MSMX"/>
    <property type="match status" value="1"/>
</dbReference>
<evidence type="ECO:0000256" key="5">
    <source>
        <dbReference type="ARBA" id="ARBA00022967"/>
    </source>
</evidence>
<dbReference type="InterPro" id="IPR008995">
    <property type="entry name" value="Mo/tungstate-bd_C_term_dom"/>
</dbReference>
<evidence type="ECO:0000256" key="4">
    <source>
        <dbReference type="ARBA" id="ARBA00022840"/>
    </source>
</evidence>
<evidence type="ECO:0000256" key="2">
    <source>
        <dbReference type="ARBA" id="ARBA00022475"/>
    </source>
</evidence>
<dbReference type="GO" id="GO:0016887">
    <property type="term" value="F:ATP hydrolysis activity"/>
    <property type="evidence" value="ECO:0007669"/>
    <property type="project" value="InterPro"/>
</dbReference>
<dbReference type="PROSITE" id="PS50893">
    <property type="entry name" value="ABC_TRANSPORTER_2"/>
    <property type="match status" value="1"/>
</dbReference>
<proteinExistence type="predicted"/>
<dbReference type="GO" id="GO:0055052">
    <property type="term" value="C:ATP-binding cassette (ABC) transporter complex, substrate-binding subunit-containing"/>
    <property type="evidence" value="ECO:0007669"/>
    <property type="project" value="TreeGrafter"/>
</dbReference>
<dbReference type="Gene3D" id="2.40.50.140">
    <property type="entry name" value="Nucleic acid-binding proteins"/>
    <property type="match status" value="1"/>
</dbReference>
<dbReference type="Gene3D" id="2.40.50.100">
    <property type="match status" value="1"/>
</dbReference>
<dbReference type="InterPro" id="IPR027417">
    <property type="entry name" value="P-loop_NTPase"/>
</dbReference>
<evidence type="ECO:0000313" key="8">
    <source>
        <dbReference type="EMBL" id="GBD08195.1"/>
    </source>
</evidence>
<dbReference type="Pfam" id="PF08402">
    <property type="entry name" value="TOBE_2"/>
    <property type="match status" value="1"/>
</dbReference>
<dbReference type="AlphaFoldDB" id="A0A2H5Y420"/>
<feature type="domain" description="ABC transporter" evidence="7">
    <location>
        <begin position="3"/>
        <end position="233"/>
    </location>
</feature>
<dbReference type="SUPFAM" id="SSF52540">
    <property type="entry name" value="P-loop containing nucleoside triphosphate hydrolases"/>
    <property type="match status" value="1"/>
</dbReference>
<dbReference type="InterPro" id="IPR017871">
    <property type="entry name" value="ABC_transporter-like_CS"/>
</dbReference>
<accession>A0A2H5Y420</accession>
<evidence type="ECO:0000256" key="1">
    <source>
        <dbReference type="ARBA" id="ARBA00022448"/>
    </source>
</evidence>
<comment type="caution">
    <text evidence="8">The sequence shown here is derived from an EMBL/GenBank/DDBJ whole genome shotgun (WGS) entry which is preliminary data.</text>
</comment>
<dbReference type="GO" id="GO:0008643">
    <property type="term" value="P:carbohydrate transport"/>
    <property type="evidence" value="ECO:0007669"/>
    <property type="project" value="InterPro"/>
</dbReference>
<keyword evidence="3" id="KW-0547">Nucleotide-binding</keyword>
<dbReference type="PROSITE" id="PS00211">
    <property type="entry name" value="ABC_TRANSPORTER_1"/>
    <property type="match status" value="1"/>
</dbReference>
<dbReference type="SMART" id="SM00382">
    <property type="entry name" value="AAA"/>
    <property type="match status" value="1"/>
</dbReference>
<dbReference type="GO" id="GO:0140359">
    <property type="term" value="F:ABC-type transporter activity"/>
    <property type="evidence" value="ECO:0007669"/>
    <property type="project" value="InterPro"/>
</dbReference>
<keyword evidence="4 8" id="KW-0067">ATP-binding</keyword>
<dbReference type="InterPro" id="IPR013611">
    <property type="entry name" value="Transp-assoc_OB_typ2"/>
</dbReference>
<keyword evidence="5" id="KW-1278">Translocase</keyword>
<dbReference type="SUPFAM" id="SSF50331">
    <property type="entry name" value="MOP-like"/>
    <property type="match status" value="1"/>
</dbReference>
<evidence type="ECO:0000256" key="6">
    <source>
        <dbReference type="ARBA" id="ARBA00023136"/>
    </source>
</evidence>
<dbReference type="InterPro" id="IPR003593">
    <property type="entry name" value="AAA+_ATPase"/>
</dbReference>
<reference evidence="9" key="1">
    <citation type="submission" date="2017-09" db="EMBL/GenBank/DDBJ databases">
        <title>Metaegenomics of thermophilic ammonia-oxidizing enrichment culture.</title>
        <authorList>
            <person name="Kato S."/>
            <person name="Suzuki K."/>
        </authorList>
    </citation>
    <scope>NUCLEOTIDE SEQUENCE [LARGE SCALE GENOMIC DNA]</scope>
</reference>
<name>A0A2H5Y420_9CHLR</name>
<organism evidence="8 9">
    <name type="scientific">Candidatus Thermoflexus japonica</name>
    <dbReference type="NCBI Taxonomy" id="2035417"/>
    <lineage>
        <taxon>Bacteria</taxon>
        <taxon>Bacillati</taxon>
        <taxon>Chloroflexota</taxon>
        <taxon>Thermoflexia</taxon>
        <taxon>Thermoflexales</taxon>
        <taxon>Thermoflexaceae</taxon>
        <taxon>Thermoflexus</taxon>
    </lineage>
</organism>